<dbReference type="Proteomes" id="UP000499080">
    <property type="component" value="Unassembled WGS sequence"/>
</dbReference>
<keyword evidence="2" id="KW-1185">Reference proteome</keyword>
<dbReference type="AlphaFoldDB" id="A0A4Y2A6I4"/>
<comment type="caution">
    <text evidence="1">The sequence shown here is derived from an EMBL/GenBank/DDBJ whole genome shotgun (WGS) entry which is preliminary data.</text>
</comment>
<dbReference type="OrthoDB" id="6406892at2759"/>
<reference evidence="1 2" key="1">
    <citation type="journal article" date="2019" name="Sci. Rep.">
        <title>Orb-weaving spider Araneus ventricosus genome elucidates the spidroin gene catalogue.</title>
        <authorList>
            <person name="Kono N."/>
            <person name="Nakamura H."/>
            <person name="Ohtoshi R."/>
            <person name="Moran D.A.P."/>
            <person name="Shinohara A."/>
            <person name="Yoshida Y."/>
            <person name="Fujiwara M."/>
            <person name="Mori M."/>
            <person name="Tomita M."/>
            <person name="Arakawa K."/>
        </authorList>
    </citation>
    <scope>NUCLEOTIDE SEQUENCE [LARGE SCALE GENOMIC DNA]</scope>
</reference>
<gene>
    <name evidence="1" type="ORF">AVEN_243702_1</name>
</gene>
<dbReference type="EMBL" id="BGPR01000006">
    <property type="protein sequence ID" value="GBL74856.1"/>
    <property type="molecule type" value="Genomic_DNA"/>
</dbReference>
<protein>
    <submittedName>
        <fullName evidence="1">Uncharacterized protein</fullName>
    </submittedName>
</protein>
<organism evidence="1 2">
    <name type="scientific">Araneus ventricosus</name>
    <name type="common">Orbweaver spider</name>
    <name type="synonym">Epeira ventricosa</name>
    <dbReference type="NCBI Taxonomy" id="182803"/>
    <lineage>
        <taxon>Eukaryota</taxon>
        <taxon>Metazoa</taxon>
        <taxon>Ecdysozoa</taxon>
        <taxon>Arthropoda</taxon>
        <taxon>Chelicerata</taxon>
        <taxon>Arachnida</taxon>
        <taxon>Araneae</taxon>
        <taxon>Araneomorphae</taxon>
        <taxon>Entelegynae</taxon>
        <taxon>Araneoidea</taxon>
        <taxon>Araneidae</taxon>
        <taxon>Araneus</taxon>
    </lineage>
</organism>
<evidence type="ECO:0000313" key="1">
    <source>
        <dbReference type="EMBL" id="GBL74856.1"/>
    </source>
</evidence>
<accession>A0A4Y2A6I4</accession>
<name>A0A4Y2A6I4_ARAVE</name>
<evidence type="ECO:0000313" key="2">
    <source>
        <dbReference type="Proteomes" id="UP000499080"/>
    </source>
</evidence>
<proteinExistence type="predicted"/>
<sequence length="124" mass="14556">MLADERRHIRKRAVRRNIKCIPISDIFRECEGDTIDPTDKDVPEDTWPSVRNKDKLMAMAINPMAYQKEIAVNKVALYNINVYESRLWHQVSLGDIMGRQRFATGPIVGRPYPWRIRREDFVGK</sequence>